<protein>
    <submittedName>
        <fullName evidence="2">RNA polymerase I-specific transcription initiation factor rrn11</fullName>
    </submittedName>
</protein>
<dbReference type="InterPro" id="IPR053029">
    <property type="entry name" value="RNA_pol_I-specific_init_factor"/>
</dbReference>
<reference evidence="2" key="2">
    <citation type="submission" date="2023-05" db="EMBL/GenBank/DDBJ databases">
        <authorList>
            <consortium name="Lawrence Berkeley National Laboratory"/>
            <person name="Steindorff A."/>
            <person name="Hensen N."/>
            <person name="Bonometti L."/>
            <person name="Westerberg I."/>
            <person name="Brannstrom I.O."/>
            <person name="Guillou S."/>
            <person name="Cros-Aarteil S."/>
            <person name="Calhoun S."/>
            <person name="Haridas S."/>
            <person name="Kuo A."/>
            <person name="Mondo S."/>
            <person name="Pangilinan J."/>
            <person name="Riley R."/>
            <person name="Labutti K."/>
            <person name="Andreopoulos B."/>
            <person name="Lipzen A."/>
            <person name="Chen C."/>
            <person name="Yanf M."/>
            <person name="Daum C."/>
            <person name="Ng V."/>
            <person name="Clum A."/>
            <person name="Ohm R."/>
            <person name="Martin F."/>
            <person name="Silar P."/>
            <person name="Natvig D."/>
            <person name="Lalanne C."/>
            <person name="Gautier V."/>
            <person name="Ament-Velasquez S.L."/>
            <person name="Kruys A."/>
            <person name="Hutchinson M.I."/>
            <person name="Powell A.J."/>
            <person name="Barry K."/>
            <person name="Miller A.N."/>
            <person name="Grigoriev I.V."/>
            <person name="Debuchy R."/>
            <person name="Gladieux P."/>
            <person name="Thoren M.H."/>
            <person name="Johannesson H."/>
        </authorList>
    </citation>
    <scope>NUCLEOTIDE SEQUENCE</scope>
    <source>
        <strain evidence="2">CBS 141.50</strain>
    </source>
</reference>
<feature type="region of interest" description="Disordered" evidence="1">
    <location>
        <begin position="1"/>
        <end position="29"/>
    </location>
</feature>
<dbReference type="RefSeq" id="XP_062639268.1">
    <property type="nucleotide sequence ID" value="XM_062776527.1"/>
</dbReference>
<feature type="compositionally biased region" description="Basic and acidic residues" evidence="1">
    <location>
        <begin position="153"/>
        <end position="162"/>
    </location>
</feature>
<feature type="region of interest" description="Disordered" evidence="1">
    <location>
        <begin position="42"/>
        <end position="162"/>
    </location>
</feature>
<dbReference type="GO" id="GO:0042790">
    <property type="term" value="P:nucleolar large rRNA transcription by RNA polymerase I"/>
    <property type="evidence" value="ECO:0007669"/>
    <property type="project" value="TreeGrafter"/>
</dbReference>
<dbReference type="GO" id="GO:0070860">
    <property type="term" value="C:RNA polymerase I core factor complex"/>
    <property type="evidence" value="ECO:0007669"/>
    <property type="project" value="TreeGrafter"/>
</dbReference>
<dbReference type="GO" id="GO:0017025">
    <property type="term" value="F:TBP-class protein binding"/>
    <property type="evidence" value="ECO:0007669"/>
    <property type="project" value="TreeGrafter"/>
</dbReference>
<proteinExistence type="predicted"/>
<sequence>MNHPPQVHRGKRKRASSEAVINPLSHSPDTLRQFALAGYPIDRPLPSQAYPGFPHRAPRRTPVFRGPRHRRRRGPAVDSTGGRVKTEEGGGDGGAEEGRGEDADTESAAFVSDTDGGDTDGWQTATTAGTTTTDGETTDGDESQPRPRGRRPSQRDPDIDHRARAYRRRVGWLTAIVQRSLAEGDVATAGRAFGLLARARVYGRKVDLRWERYWEMGAEVLMREGELGNRAGVDDGGGVSEGGEEAGEQYEETEEVHANRLARLKAYYQYLIQQYPYSKQHASSASSALDFHIALYSTEMEAAHAAYARGLERLQREDASWEMGDDYEAGGTQADIDANMGVDMNTDEPLAHDHNDPHNRERSLRQNTLQTMTELAQRMDTTLETVPYSRDPELLRLRAMVSLFLSDLHMPPSQAADKSRTGGMGRGNERAKARGLLRRAKTLVEGAGGRFAEADERLLENLVEEEDDGDEGEDEDGNMHEGDQDTVEQDDEEGDEGYGDRSVLPMLSSMHM</sequence>
<keyword evidence="3" id="KW-1185">Reference proteome</keyword>
<dbReference type="PANTHER" id="PTHR28244:SF1">
    <property type="entry name" value="RNA POLYMERASE I-SPECIFIC TRANSCRIPTION INITIATION FACTOR RRN11"/>
    <property type="match status" value="1"/>
</dbReference>
<dbReference type="EMBL" id="MU853565">
    <property type="protein sequence ID" value="KAK4145897.1"/>
    <property type="molecule type" value="Genomic_DNA"/>
</dbReference>
<accession>A0AAN6ZPC0</accession>
<dbReference type="GO" id="GO:0003743">
    <property type="term" value="F:translation initiation factor activity"/>
    <property type="evidence" value="ECO:0007669"/>
    <property type="project" value="UniProtKB-KW"/>
</dbReference>
<evidence type="ECO:0000313" key="2">
    <source>
        <dbReference type="EMBL" id="KAK4145897.1"/>
    </source>
</evidence>
<reference evidence="2" key="1">
    <citation type="journal article" date="2023" name="Mol. Phylogenet. Evol.">
        <title>Genome-scale phylogeny and comparative genomics of the fungal order Sordariales.</title>
        <authorList>
            <person name="Hensen N."/>
            <person name="Bonometti L."/>
            <person name="Westerberg I."/>
            <person name="Brannstrom I.O."/>
            <person name="Guillou S."/>
            <person name="Cros-Aarteil S."/>
            <person name="Calhoun S."/>
            <person name="Haridas S."/>
            <person name="Kuo A."/>
            <person name="Mondo S."/>
            <person name="Pangilinan J."/>
            <person name="Riley R."/>
            <person name="LaButti K."/>
            <person name="Andreopoulos B."/>
            <person name="Lipzen A."/>
            <person name="Chen C."/>
            <person name="Yan M."/>
            <person name="Daum C."/>
            <person name="Ng V."/>
            <person name="Clum A."/>
            <person name="Steindorff A."/>
            <person name="Ohm R.A."/>
            <person name="Martin F."/>
            <person name="Silar P."/>
            <person name="Natvig D.O."/>
            <person name="Lalanne C."/>
            <person name="Gautier V."/>
            <person name="Ament-Velasquez S.L."/>
            <person name="Kruys A."/>
            <person name="Hutchinson M.I."/>
            <person name="Powell A.J."/>
            <person name="Barry K."/>
            <person name="Miller A.N."/>
            <person name="Grigoriev I.V."/>
            <person name="Debuchy R."/>
            <person name="Gladieux P."/>
            <person name="Hiltunen Thoren M."/>
            <person name="Johannesson H."/>
        </authorList>
    </citation>
    <scope>NUCLEOTIDE SEQUENCE</scope>
    <source>
        <strain evidence="2">CBS 141.50</strain>
    </source>
</reference>
<dbReference type="PANTHER" id="PTHR28244">
    <property type="entry name" value="RNA POLYMERASE I-SPECIFIC TRANSCRIPTION INITIATION FACTOR RRN11"/>
    <property type="match status" value="1"/>
</dbReference>
<dbReference type="GO" id="GO:0001164">
    <property type="term" value="F:RNA polymerase I core promoter sequence-specific DNA binding"/>
    <property type="evidence" value="ECO:0007669"/>
    <property type="project" value="TreeGrafter"/>
</dbReference>
<feature type="compositionally biased region" description="Low complexity" evidence="1">
    <location>
        <begin position="120"/>
        <end position="135"/>
    </location>
</feature>
<feature type="compositionally biased region" description="Basic residues" evidence="1">
    <location>
        <begin position="1"/>
        <end position="14"/>
    </location>
</feature>
<dbReference type="GeneID" id="87813140"/>
<feature type="compositionally biased region" description="Acidic residues" evidence="1">
    <location>
        <begin position="462"/>
        <end position="476"/>
    </location>
</feature>
<dbReference type="AlphaFoldDB" id="A0AAN6ZPC0"/>
<dbReference type="Proteomes" id="UP001302676">
    <property type="component" value="Unassembled WGS sequence"/>
</dbReference>
<evidence type="ECO:0000313" key="3">
    <source>
        <dbReference type="Proteomes" id="UP001302676"/>
    </source>
</evidence>
<feature type="region of interest" description="Disordered" evidence="1">
    <location>
        <begin position="455"/>
        <end position="512"/>
    </location>
</feature>
<keyword evidence="2" id="KW-0648">Protein biosynthesis</keyword>
<comment type="caution">
    <text evidence="2">The sequence shown here is derived from an EMBL/GenBank/DDBJ whole genome shotgun (WGS) entry which is preliminary data.</text>
</comment>
<feature type="region of interest" description="Disordered" evidence="1">
    <location>
        <begin position="229"/>
        <end position="248"/>
    </location>
</feature>
<gene>
    <name evidence="2" type="ORF">C8A04DRAFT_10297</name>
</gene>
<feature type="compositionally biased region" description="Acidic residues" evidence="1">
    <location>
        <begin position="484"/>
        <end position="497"/>
    </location>
</feature>
<name>A0AAN6ZPC0_9PEZI</name>
<feature type="region of interest" description="Disordered" evidence="1">
    <location>
        <begin position="411"/>
        <end position="437"/>
    </location>
</feature>
<evidence type="ECO:0000256" key="1">
    <source>
        <dbReference type="SAM" id="MobiDB-lite"/>
    </source>
</evidence>
<keyword evidence="2" id="KW-0396">Initiation factor</keyword>
<organism evidence="2 3">
    <name type="scientific">Dichotomopilus funicola</name>
    <dbReference type="NCBI Taxonomy" id="1934379"/>
    <lineage>
        <taxon>Eukaryota</taxon>
        <taxon>Fungi</taxon>
        <taxon>Dikarya</taxon>
        <taxon>Ascomycota</taxon>
        <taxon>Pezizomycotina</taxon>
        <taxon>Sordariomycetes</taxon>
        <taxon>Sordariomycetidae</taxon>
        <taxon>Sordariales</taxon>
        <taxon>Chaetomiaceae</taxon>
        <taxon>Dichotomopilus</taxon>
    </lineage>
</organism>